<evidence type="ECO:0000259" key="12">
    <source>
        <dbReference type="Pfam" id="PF00288"/>
    </source>
</evidence>
<dbReference type="Gene3D" id="3.30.230.10">
    <property type="match status" value="1"/>
</dbReference>
<dbReference type="PRINTS" id="PR00473">
    <property type="entry name" value="GALCTOKINASE"/>
</dbReference>
<keyword evidence="3" id="KW-0808">Transferase</keyword>
<evidence type="ECO:0000256" key="3">
    <source>
        <dbReference type="ARBA" id="ARBA00022679"/>
    </source>
</evidence>
<dbReference type="InterPro" id="IPR019539">
    <property type="entry name" value="GalKase_N"/>
</dbReference>
<dbReference type="PANTHER" id="PTHR10457">
    <property type="entry name" value="MEVALONATE KINASE/GALACTOKINASE"/>
    <property type="match status" value="1"/>
</dbReference>
<comment type="similarity">
    <text evidence="1">Belongs to the GHMP kinase family. GalK subfamily.</text>
</comment>
<dbReference type="FunFam" id="3.30.230.10:FF:000017">
    <property type="entry name" value="Galactokinase"/>
    <property type="match status" value="1"/>
</dbReference>
<dbReference type="OrthoDB" id="250531at2"/>
<evidence type="ECO:0000256" key="4">
    <source>
        <dbReference type="ARBA" id="ARBA00022723"/>
    </source>
</evidence>
<feature type="domain" description="GHMP kinase N-terminal" evidence="12">
    <location>
        <begin position="92"/>
        <end position="178"/>
    </location>
</feature>
<dbReference type="GO" id="GO:0005524">
    <property type="term" value="F:ATP binding"/>
    <property type="evidence" value="ECO:0007669"/>
    <property type="project" value="UniProtKB-UniRule"/>
</dbReference>
<dbReference type="Gene3D" id="3.30.70.890">
    <property type="entry name" value="GHMP kinase, C-terminal domain"/>
    <property type="match status" value="1"/>
</dbReference>
<keyword evidence="9" id="KW-0299">Galactose metabolism</keyword>
<dbReference type="Pfam" id="PF00288">
    <property type="entry name" value="GHMP_kinases_N"/>
    <property type="match status" value="1"/>
</dbReference>
<sequence>MVDLNIESKQFLLRFGKPMEEFRHFSAPGRINIIGEHVDYLGGIVLPAAIDFSVHLWISPNKSDQFNLYSLDFDSLVKIKRPFQSSQIWSDYLIGVIVEIEKEGFHVPGFDAFLTGNIPQGAGLSSSASVEVVTGFAISSLFGFKFSREKIALLGQAAENHFVGTKCGIMDQFIIATGKEDHCISLNTETLEYSYHTFDLKGYEFSLINSNVKHSLKDSDYNQRRLECESALKKIKSANLNISQLYEAKEDDLKLAGLSTAEEKRVRHVIGEKNRTQAVVRGLENGDLTSVGKALFETHWSLSKLFEVSCEETDFIVSELERMGVEGARMIGGGFGGCILVLDKIGNFSQNQEEFQKKYIQKFGYPVDFYQFKISDGVREI</sequence>
<name>A0A2P2E2Z3_9LEPT</name>
<dbReference type="PRINTS" id="PR00959">
    <property type="entry name" value="MEVGALKINASE"/>
</dbReference>
<dbReference type="InterPro" id="IPR019741">
    <property type="entry name" value="Galactokinase_CS"/>
</dbReference>
<keyword evidence="7" id="KW-0067">ATP-binding</keyword>
<dbReference type="InterPro" id="IPR013750">
    <property type="entry name" value="GHMP_kinase_C_dom"/>
</dbReference>
<keyword evidence="4" id="KW-0479">Metal-binding</keyword>
<dbReference type="GO" id="GO:0005829">
    <property type="term" value="C:cytosol"/>
    <property type="evidence" value="ECO:0007669"/>
    <property type="project" value="TreeGrafter"/>
</dbReference>
<keyword evidence="5" id="KW-0547">Nucleotide-binding</keyword>
<dbReference type="InterPro" id="IPR006204">
    <property type="entry name" value="GHMP_kinase_N_dom"/>
</dbReference>
<feature type="domain" description="Galactokinase N-terminal" evidence="14">
    <location>
        <begin position="10"/>
        <end position="60"/>
    </location>
</feature>
<dbReference type="PROSITE" id="PS00627">
    <property type="entry name" value="GHMP_KINASES_ATP"/>
    <property type="match status" value="1"/>
</dbReference>
<evidence type="ECO:0000313" key="15">
    <source>
        <dbReference type="EMBL" id="GBF51273.1"/>
    </source>
</evidence>
<dbReference type="PROSITE" id="PS00106">
    <property type="entry name" value="GALACTOKINASE"/>
    <property type="match status" value="1"/>
</dbReference>
<feature type="domain" description="GHMP kinase C-terminal" evidence="13">
    <location>
        <begin position="281"/>
        <end position="342"/>
    </location>
</feature>
<keyword evidence="16" id="KW-1185">Reference proteome</keyword>
<dbReference type="InterPro" id="IPR006203">
    <property type="entry name" value="GHMP_knse_ATP-bd_CS"/>
</dbReference>
<dbReference type="SUPFAM" id="SSF54211">
    <property type="entry name" value="Ribosomal protein S5 domain 2-like"/>
    <property type="match status" value="1"/>
</dbReference>
<protein>
    <recommendedName>
        <fullName evidence="11">Galactokinase</fullName>
        <ecNumber evidence="11">2.7.1.6</ecNumber>
    </recommendedName>
</protein>
<dbReference type="GO" id="GO:0006012">
    <property type="term" value="P:galactose metabolic process"/>
    <property type="evidence" value="ECO:0007669"/>
    <property type="project" value="UniProtKB-UniRule"/>
</dbReference>
<keyword evidence="8" id="KW-0460">Magnesium</keyword>
<evidence type="ECO:0000256" key="8">
    <source>
        <dbReference type="ARBA" id="ARBA00022842"/>
    </source>
</evidence>
<dbReference type="PANTHER" id="PTHR10457:SF7">
    <property type="entry name" value="GALACTOKINASE-RELATED"/>
    <property type="match status" value="1"/>
</dbReference>
<reference evidence="15 16" key="1">
    <citation type="submission" date="2018-02" db="EMBL/GenBank/DDBJ databases">
        <title>Novel Leptospira species isolated from soil and water in Japan.</title>
        <authorList>
            <person name="Nakao R."/>
            <person name="Masuzawa T."/>
        </authorList>
    </citation>
    <scope>NUCLEOTIDE SEQUENCE [LARGE SCALE GENOMIC DNA]</scope>
    <source>
        <strain evidence="15 16">YH101</strain>
    </source>
</reference>
<comment type="caution">
    <text evidence="15">The sequence shown here is derived from an EMBL/GenBank/DDBJ whole genome shotgun (WGS) entry which is preliminary data.</text>
</comment>
<evidence type="ECO:0000256" key="10">
    <source>
        <dbReference type="ARBA" id="ARBA00023277"/>
    </source>
</evidence>
<keyword evidence="2" id="KW-0963">Cytoplasm</keyword>
<dbReference type="Pfam" id="PF08544">
    <property type="entry name" value="GHMP_kinases_C"/>
    <property type="match status" value="1"/>
</dbReference>
<evidence type="ECO:0000259" key="13">
    <source>
        <dbReference type="Pfam" id="PF08544"/>
    </source>
</evidence>
<dbReference type="PIRSF" id="PIRSF000530">
    <property type="entry name" value="Galactokinase"/>
    <property type="match status" value="1"/>
</dbReference>
<dbReference type="EMBL" id="BFBB01000008">
    <property type="protein sequence ID" value="GBF51273.1"/>
    <property type="molecule type" value="Genomic_DNA"/>
</dbReference>
<keyword evidence="6 15" id="KW-0418">Kinase</keyword>
<proteinExistence type="inferred from homology"/>
<evidence type="ECO:0000259" key="14">
    <source>
        <dbReference type="Pfam" id="PF10509"/>
    </source>
</evidence>
<evidence type="ECO:0000256" key="9">
    <source>
        <dbReference type="ARBA" id="ARBA00023144"/>
    </source>
</evidence>
<dbReference type="InterPro" id="IPR020568">
    <property type="entry name" value="Ribosomal_Su5_D2-typ_SF"/>
</dbReference>
<dbReference type="RefSeq" id="WP_108977631.1">
    <property type="nucleotide sequence ID" value="NZ_BFBB01000008.1"/>
</dbReference>
<keyword evidence="10" id="KW-0119">Carbohydrate metabolism</keyword>
<dbReference type="GO" id="GO:0046872">
    <property type="term" value="F:metal ion binding"/>
    <property type="evidence" value="ECO:0007669"/>
    <property type="project" value="UniProtKB-KW"/>
</dbReference>
<dbReference type="AlphaFoldDB" id="A0A2P2E2Z3"/>
<dbReference type="EC" id="2.7.1.6" evidence="11"/>
<dbReference type="SUPFAM" id="SSF55060">
    <property type="entry name" value="GHMP Kinase, C-terminal domain"/>
    <property type="match status" value="1"/>
</dbReference>
<evidence type="ECO:0000256" key="6">
    <source>
        <dbReference type="ARBA" id="ARBA00022777"/>
    </source>
</evidence>
<dbReference type="GO" id="GO:0004335">
    <property type="term" value="F:galactokinase activity"/>
    <property type="evidence" value="ECO:0007669"/>
    <property type="project" value="UniProtKB-UniRule"/>
</dbReference>
<organism evidence="15 16">
    <name type="scientific">Leptospira ryugenii</name>
    <dbReference type="NCBI Taxonomy" id="1917863"/>
    <lineage>
        <taxon>Bacteria</taxon>
        <taxon>Pseudomonadati</taxon>
        <taxon>Spirochaetota</taxon>
        <taxon>Spirochaetia</taxon>
        <taxon>Leptospirales</taxon>
        <taxon>Leptospiraceae</taxon>
        <taxon>Leptospira</taxon>
    </lineage>
</organism>
<dbReference type="InterPro" id="IPR014721">
    <property type="entry name" value="Ribsml_uS5_D2-typ_fold_subgr"/>
</dbReference>
<evidence type="ECO:0000256" key="7">
    <source>
        <dbReference type="ARBA" id="ARBA00022840"/>
    </source>
</evidence>
<dbReference type="Proteomes" id="UP000245133">
    <property type="component" value="Unassembled WGS sequence"/>
</dbReference>
<dbReference type="InterPro" id="IPR006206">
    <property type="entry name" value="Mevalonate/galactokinase"/>
</dbReference>
<gene>
    <name evidence="15" type="primary">galK</name>
    <name evidence="15" type="ORF">LPTSP4_28050</name>
</gene>
<dbReference type="InterPro" id="IPR000705">
    <property type="entry name" value="Galactokinase"/>
</dbReference>
<evidence type="ECO:0000256" key="1">
    <source>
        <dbReference type="ARBA" id="ARBA00006566"/>
    </source>
</evidence>
<dbReference type="NCBIfam" id="TIGR00131">
    <property type="entry name" value="gal_kin"/>
    <property type="match status" value="1"/>
</dbReference>
<accession>A0A2P2E2Z3</accession>
<evidence type="ECO:0000256" key="11">
    <source>
        <dbReference type="NCBIfam" id="TIGR00131"/>
    </source>
</evidence>
<evidence type="ECO:0000256" key="5">
    <source>
        <dbReference type="ARBA" id="ARBA00022741"/>
    </source>
</evidence>
<dbReference type="InterPro" id="IPR036554">
    <property type="entry name" value="GHMP_kinase_C_sf"/>
</dbReference>
<evidence type="ECO:0000313" key="16">
    <source>
        <dbReference type="Proteomes" id="UP000245133"/>
    </source>
</evidence>
<dbReference type="Pfam" id="PF10509">
    <property type="entry name" value="GalKase_gal_bdg"/>
    <property type="match status" value="1"/>
</dbReference>
<evidence type="ECO:0000256" key="2">
    <source>
        <dbReference type="ARBA" id="ARBA00022490"/>
    </source>
</evidence>
<dbReference type="FunFam" id="3.30.70.890:FF:000001">
    <property type="entry name" value="Galactokinase"/>
    <property type="match status" value="1"/>
</dbReference>